<evidence type="ECO:0000256" key="1">
    <source>
        <dbReference type="ARBA" id="ARBA00023157"/>
    </source>
</evidence>
<keyword evidence="2" id="KW-1133">Transmembrane helix</keyword>
<dbReference type="InterPro" id="IPR013783">
    <property type="entry name" value="Ig-like_fold"/>
</dbReference>
<dbReference type="PANTHER" id="PTHR11412">
    <property type="entry name" value="MACROGLOBULIN / COMPLEMENT"/>
    <property type="match status" value="1"/>
</dbReference>
<feature type="chain" id="PRO_5012758430" evidence="3">
    <location>
        <begin position="18"/>
        <end position="1595"/>
    </location>
</feature>
<name>A0A210QGZ7_MIZYE</name>
<keyword evidence="2" id="KW-0472">Membrane</keyword>
<dbReference type="Gene3D" id="2.60.40.2950">
    <property type="match status" value="1"/>
</dbReference>
<dbReference type="SMART" id="SM01359">
    <property type="entry name" value="A2M_N_2"/>
    <property type="match status" value="1"/>
</dbReference>
<evidence type="ECO:0000256" key="3">
    <source>
        <dbReference type="SAM" id="SignalP"/>
    </source>
</evidence>
<feature type="signal peptide" evidence="3">
    <location>
        <begin position="1"/>
        <end position="17"/>
    </location>
</feature>
<evidence type="ECO:0000259" key="4">
    <source>
        <dbReference type="SMART" id="SM01359"/>
    </source>
</evidence>
<feature type="transmembrane region" description="Helical" evidence="2">
    <location>
        <begin position="1565"/>
        <end position="1587"/>
    </location>
</feature>
<keyword evidence="8" id="KW-1185">Reference proteome</keyword>
<dbReference type="OrthoDB" id="6359008at2759"/>
<dbReference type="InterPro" id="IPR050473">
    <property type="entry name" value="A2M/Complement_sys"/>
</dbReference>
<dbReference type="SUPFAM" id="SSF48239">
    <property type="entry name" value="Terpenoid cyclases/Protein prenyltransferases"/>
    <property type="match status" value="1"/>
</dbReference>
<dbReference type="CDD" id="cd00112">
    <property type="entry name" value="LDLa"/>
    <property type="match status" value="1"/>
</dbReference>
<evidence type="ECO:0000259" key="5">
    <source>
        <dbReference type="SMART" id="SM01360"/>
    </source>
</evidence>
<dbReference type="GO" id="GO:0005615">
    <property type="term" value="C:extracellular space"/>
    <property type="evidence" value="ECO:0007669"/>
    <property type="project" value="InterPro"/>
</dbReference>
<dbReference type="Pfam" id="PF07678">
    <property type="entry name" value="TED_complement"/>
    <property type="match status" value="1"/>
</dbReference>
<dbReference type="InterPro" id="IPR011626">
    <property type="entry name" value="Alpha-macroglobulin_TED"/>
</dbReference>
<dbReference type="InterPro" id="IPR002172">
    <property type="entry name" value="LDrepeatLR_classA_rpt"/>
</dbReference>
<gene>
    <name evidence="7" type="ORF">KP79_PYT13953</name>
</gene>
<keyword evidence="1" id="KW-1015">Disulfide bond</keyword>
<keyword evidence="2" id="KW-0812">Transmembrane</keyword>
<evidence type="ECO:0000259" key="6">
    <source>
        <dbReference type="SMART" id="SM01361"/>
    </source>
</evidence>
<proteinExistence type="predicted"/>
<dbReference type="Pfam" id="PF07677">
    <property type="entry name" value="A2M_recep"/>
    <property type="match status" value="1"/>
</dbReference>
<dbReference type="InterPro" id="IPR002890">
    <property type="entry name" value="MG2"/>
</dbReference>
<dbReference type="Gene3D" id="2.60.40.690">
    <property type="entry name" value="Alpha-macroglobulin, receptor-binding domain"/>
    <property type="match status" value="1"/>
</dbReference>
<dbReference type="PANTHER" id="PTHR11412:SF146">
    <property type="entry name" value="CD109 ANTIGEN"/>
    <property type="match status" value="1"/>
</dbReference>
<dbReference type="Gene3D" id="2.60.40.1930">
    <property type="match status" value="2"/>
</dbReference>
<dbReference type="Pfam" id="PF07703">
    <property type="entry name" value="A2M_BRD"/>
    <property type="match status" value="1"/>
</dbReference>
<dbReference type="InterPro" id="IPR009048">
    <property type="entry name" value="A-macroglobulin_rcpt-bd"/>
</dbReference>
<evidence type="ECO:0000256" key="2">
    <source>
        <dbReference type="SAM" id="Phobius"/>
    </source>
</evidence>
<feature type="domain" description="Alpha-2-macroglobulin bait region" evidence="4">
    <location>
        <begin position="488"/>
        <end position="623"/>
    </location>
</feature>
<dbReference type="GO" id="GO:0004866">
    <property type="term" value="F:endopeptidase inhibitor activity"/>
    <property type="evidence" value="ECO:0007669"/>
    <property type="project" value="InterPro"/>
</dbReference>
<dbReference type="Proteomes" id="UP000242188">
    <property type="component" value="Unassembled WGS sequence"/>
</dbReference>
<dbReference type="Pfam" id="PF00207">
    <property type="entry name" value="A2M"/>
    <property type="match status" value="1"/>
</dbReference>
<dbReference type="InterPro" id="IPR011625">
    <property type="entry name" value="A2M_N_BRD"/>
</dbReference>
<comment type="caution">
    <text evidence="7">The sequence shown here is derived from an EMBL/GenBank/DDBJ whole genome shotgun (WGS) entry which is preliminary data.</text>
</comment>
<dbReference type="Pfam" id="PF01835">
    <property type="entry name" value="MG2"/>
    <property type="match status" value="1"/>
</dbReference>
<dbReference type="SMART" id="SM00192">
    <property type="entry name" value="LDLa"/>
    <property type="match status" value="1"/>
</dbReference>
<evidence type="ECO:0000313" key="7">
    <source>
        <dbReference type="EMBL" id="OWF48040.1"/>
    </source>
</evidence>
<dbReference type="Gene3D" id="2.20.130.20">
    <property type="match status" value="1"/>
</dbReference>
<dbReference type="InterPro" id="IPR001599">
    <property type="entry name" value="Macroglobln_a2"/>
</dbReference>
<dbReference type="Gene3D" id="1.50.10.20">
    <property type="match status" value="1"/>
</dbReference>
<dbReference type="InterPro" id="IPR008930">
    <property type="entry name" value="Terpenoid_cyclase/PrenylTrfase"/>
</dbReference>
<dbReference type="Gene3D" id="2.60.40.10">
    <property type="entry name" value="Immunoglobulins"/>
    <property type="match status" value="1"/>
</dbReference>
<dbReference type="SMART" id="SM01360">
    <property type="entry name" value="A2M"/>
    <property type="match status" value="1"/>
</dbReference>
<accession>A0A210QGZ7</accession>
<keyword evidence="3" id="KW-0732">Signal</keyword>
<dbReference type="STRING" id="6573.A0A210QGZ7"/>
<dbReference type="SMART" id="SM01361">
    <property type="entry name" value="A2M_recep"/>
    <property type="match status" value="1"/>
</dbReference>
<dbReference type="InterPro" id="IPR036595">
    <property type="entry name" value="A-macroglobulin_rcpt-bd_sf"/>
</dbReference>
<organism evidence="7 8">
    <name type="scientific">Mizuhopecten yessoensis</name>
    <name type="common">Japanese scallop</name>
    <name type="synonym">Patinopecten yessoensis</name>
    <dbReference type="NCBI Taxonomy" id="6573"/>
    <lineage>
        <taxon>Eukaryota</taxon>
        <taxon>Metazoa</taxon>
        <taxon>Spiralia</taxon>
        <taxon>Lophotrochozoa</taxon>
        <taxon>Mollusca</taxon>
        <taxon>Bivalvia</taxon>
        <taxon>Autobranchia</taxon>
        <taxon>Pteriomorphia</taxon>
        <taxon>Pectinida</taxon>
        <taxon>Pectinoidea</taxon>
        <taxon>Pectinidae</taxon>
        <taxon>Mizuhopecten</taxon>
    </lineage>
</organism>
<dbReference type="EMBL" id="NEDP02003738">
    <property type="protein sequence ID" value="OWF48040.1"/>
    <property type="molecule type" value="Genomic_DNA"/>
</dbReference>
<reference evidence="7 8" key="1">
    <citation type="journal article" date="2017" name="Nat. Ecol. Evol.">
        <title>Scallop genome provides insights into evolution of bilaterian karyotype and development.</title>
        <authorList>
            <person name="Wang S."/>
            <person name="Zhang J."/>
            <person name="Jiao W."/>
            <person name="Li J."/>
            <person name="Xun X."/>
            <person name="Sun Y."/>
            <person name="Guo X."/>
            <person name="Huan P."/>
            <person name="Dong B."/>
            <person name="Zhang L."/>
            <person name="Hu X."/>
            <person name="Sun X."/>
            <person name="Wang J."/>
            <person name="Zhao C."/>
            <person name="Wang Y."/>
            <person name="Wang D."/>
            <person name="Huang X."/>
            <person name="Wang R."/>
            <person name="Lv J."/>
            <person name="Li Y."/>
            <person name="Zhang Z."/>
            <person name="Liu B."/>
            <person name="Lu W."/>
            <person name="Hui Y."/>
            <person name="Liang J."/>
            <person name="Zhou Z."/>
            <person name="Hou R."/>
            <person name="Li X."/>
            <person name="Liu Y."/>
            <person name="Li H."/>
            <person name="Ning X."/>
            <person name="Lin Y."/>
            <person name="Zhao L."/>
            <person name="Xing Q."/>
            <person name="Dou J."/>
            <person name="Li Y."/>
            <person name="Mao J."/>
            <person name="Guo H."/>
            <person name="Dou H."/>
            <person name="Li T."/>
            <person name="Mu C."/>
            <person name="Jiang W."/>
            <person name="Fu Q."/>
            <person name="Fu X."/>
            <person name="Miao Y."/>
            <person name="Liu J."/>
            <person name="Yu Q."/>
            <person name="Li R."/>
            <person name="Liao H."/>
            <person name="Li X."/>
            <person name="Kong Y."/>
            <person name="Jiang Z."/>
            <person name="Chourrout D."/>
            <person name="Li R."/>
            <person name="Bao Z."/>
        </authorList>
    </citation>
    <scope>NUCLEOTIDE SEQUENCE [LARGE SCALE GENOMIC DNA]</scope>
    <source>
        <strain evidence="7 8">PY_sf001</strain>
    </source>
</reference>
<dbReference type="SUPFAM" id="SSF49410">
    <property type="entry name" value="Alpha-macroglobulin receptor domain"/>
    <property type="match status" value="1"/>
</dbReference>
<feature type="domain" description="Alpha-2-macroglobulin" evidence="5">
    <location>
        <begin position="764"/>
        <end position="857"/>
    </location>
</feature>
<sequence>MIRFLLLGAALLGVGYAQSRQTVIDNQVGYKQERAPTYLVIAPKRIRPNQVVQVFVTILKLEYSRINVRISITHKKVEYASAELAFEQIGSRTIQLHMPQNSQTGDYKLRVEGTIDGGSSGNVFENETSIEFFPKQASLFIQLSKPIFRQGQKVYFRVVPILPNLMPKYGSMTIYVNDPTGFPVRRWLAVQTNAGGILSQSFELSDQPNYGNWSIQVDAFGFVYHKHFLVEEYWDPRFDVNMTVKPYIMDNLATVGGVISANITTGKPVEGNATVVLSVKPPPDPRYLNTDVTNTNPALRIPIMITQVYDYVKGPIAFNFNMADILERVRRYWPQYVGWTALTDFELQFNASVYDWFYSMTKEGYASTTIFSSRTRLQWIGDQVRTFKPDTVMSVQVAVMKYDGTPVTSTKYVRLTLEPRYSTGGGGGTPVFTGAQFMKTPVKGIVQFSIPVDKQLSALKLTAQYDGDPSTEIKLMATKFYSPSNSFITVSTSTKTPKINEYMIFHVRTSNYIPRIYYQIVAGSNIIVGEELEMKSRRKTFSIALSIEMIPTARIVVYYVSGQPEEIVIDTLTFSIDGMKSNQVGAKINRGKDFTRDTVEIMATSDPGSYMAFAAMPSDLYARGINDGLTEYNLVDELNSYDAPARGSYQHLWRLSETEYQYTFFLAQGYGIDSFTTFRDSGLLALSDVTITRVPNQCEFEPETIPCFDGTCYHKNKTCDNTFDCPSDWSDEENCPKEDPRFNNKTTNMINRVSRVLRFYEDSSWAWKEHFTKPDGEVDFRVNVPKYPLNWVINGISMSRSLGLGLMSKPLRYDATRYMYIIVESATHIIRGEQIGVRVTVFNYWYSSDFIEVLVTMEGSPDYDSVLVGEEGFVTSYSPTRHNGDHQTIVFLEPGESKDILMPIVPNMVQGNFTYTVSAWCFLERDSVTKQVYVKSDGVLNYYHTPCLIDLITYGSIIIPDLKVNVSDQFITPEQRYHNYVPGSGVGHLSLFGDVVTPGFFVDYPTAEDIMYRPYGAGEMNMFNFAFNLITLKFKKANQQLPNHILKRTLSYMNIGLQRQLSYMKEDGSFKMFRDDNRSSTWLTAFVAQTLHEARFGEWEKDLFIKLELINKIVVWICEKQNNVTGEFYDDQVPVYDRNYASRSDMMQAKLTGHPVPLTAYVLIALYKITDVSQEAQSCIEKARQRASEYLSTRTSEIEASNEIFHMAITAYALSLSQQRSRTIFDKLWAKRKKAEEFYFADDVVRENPSDFVNTVRYLKPRVELMNDAHAVQSTAYALMAHINHFGSSSGDYKIQRDSMMRWLQTMRNYIGAFASSQDTLAAMEALYAFTQVDPNRNVFDVYMELESSASPEWETLMMMTKYNYTDLQEVFLPKVYGQVRVTAKGTGRALMQLTTTVNVEYAWQIKNTVDSKQFYLLDLDYLHFSGRNFSTMEMMPCVSWIYTEKSVTSGLSVLEIDMPSGYVVMNDTLRSLVLNNTVRNLQRAEFYNRKVVFYFDYLDQSRSCVRFKAHRWYPVANMTIQHKMRLFDYYEPGLHNTTMYTTYNLFNLNICYVCGSYQCPYCPFFNVATILKASFTMVTLIMGFFIKRYMLRVT</sequence>
<protein>
    <submittedName>
        <fullName evidence="7">CD109</fullName>
    </submittedName>
</protein>
<feature type="domain" description="Alpha-macroglobulin receptor-binding" evidence="6">
    <location>
        <begin position="1450"/>
        <end position="1541"/>
    </location>
</feature>
<evidence type="ECO:0000313" key="8">
    <source>
        <dbReference type="Proteomes" id="UP000242188"/>
    </source>
</evidence>